<evidence type="ECO:0000313" key="8">
    <source>
        <dbReference type="Proteomes" id="UP000824124"/>
    </source>
</evidence>
<dbReference type="GO" id="GO:0046872">
    <property type="term" value="F:metal ion binding"/>
    <property type="evidence" value="ECO:0007669"/>
    <property type="project" value="UniProtKB-KW"/>
</dbReference>
<dbReference type="AlphaFoldDB" id="A0A9D1KYQ1"/>
<dbReference type="Gene3D" id="3.40.30.10">
    <property type="entry name" value="Glutaredoxin"/>
    <property type="match status" value="1"/>
</dbReference>
<dbReference type="Gene3D" id="3.40.50.11540">
    <property type="entry name" value="NADH-ubiquinone oxidoreductase 51kDa subunit"/>
    <property type="match status" value="1"/>
</dbReference>
<gene>
    <name evidence="7" type="ORF">IAB00_00625</name>
</gene>
<dbReference type="Gene3D" id="3.30.70.20">
    <property type="match status" value="1"/>
</dbReference>
<dbReference type="InterPro" id="IPR036249">
    <property type="entry name" value="Thioredoxin-like_sf"/>
</dbReference>
<dbReference type="CDD" id="cd02980">
    <property type="entry name" value="TRX_Fd_family"/>
    <property type="match status" value="1"/>
</dbReference>
<dbReference type="Pfam" id="PF10589">
    <property type="entry name" value="NADH_4Fe-4S"/>
    <property type="match status" value="1"/>
</dbReference>
<sequence>MNADIRIKVGLGSCGMAAGAQKTKAALDAALSAAGLNIRTERTGCIGLCFAEPLVEIIDGGQSYFYGRVDEAKAQQIVQQHIVGGKVQQELLLAEDELGFLTRQTRIALRNCGVIDPESIGHYIERGGYQALKRAVCEMKPEDIIEEIKTSGLRGRGGAGFPTWFKWNACRNASGDEKYIICNADEGDPGAFMDRSVLESDPHAVLEGMAIAARAIGCHQGVIYVRAEYPLSIERLEIAMKAAREHGFLGQNIFGSGWDFDIYIKAGAGAFVCGEETALLASLEGKRGMPRLKPPFPAQKGFWQQPSNINNVETLANVAWIIRHGGAAFAAYGTDGSKGTKVFALAGKIKRGGLVEVPMGLTLREVIFNIGGGVKGDGVFKAVQMGGPSGGCIPADLLDTPIDYESIAATGAIMGSGGMIIMDDTTCMVDMARFFLDFTQKESCGKCVACRIGTKRMLEILTRITRGEGKPDDIELLRQLGEYTKVGSLCGLGASAPNPALSTLRYFPEEYESHIAGHSCPAKSCRDLLTYHISPDKCRGCSLCARKCPVGAIDGELREIFVIDEAKCIKCGNCAAVCRFGAVEVK</sequence>
<comment type="caution">
    <text evidence="7">The sequence shown here is derived from an EMBL/GenBank/DDBJ whole genome shotgun (WGS) entry which is preliminary data.</text>
</comment>
<dbReference type="PANTHER" id="PTHR43578:SF3">
    <property type="entry name" value="NADH-QUINONE OXIDOREDUCTASE SUBUNIT F"/>
    <property type="match status" value="1"/>
</dbReference>
<dbReference type="InterPro" id="IPR037207">
    <property type="entry name" value="Nuop51_4Fe4S-bd_sf"/>
</dbReference>
<reference evidence="7" key="2">
    <citation type="journal article" date="2021" name="PeerJ">
        <title>Extensive microbial diversity within the chicken gut microbiome revealed by metagenomics and culture.</title>
        <authorList>
            <person name="Gilroy R."/>
            <person name="Ravi A."/>
            <person name="Getino M."/>
            <person name="Pursley I."/>
            <person name="Horton D.L."/>
            <person name="Alikhan N.F."/>
            <person name="Baker D."/>
            <person name="Gharbi K."/>
            <person name="Hall N."/>
            <person name="Watson M."/>
            <person name="Adriaenssens E.M."/>
            <person name="Foster-Nyarko E."/>
            <person name="Jarju S."/>
            <person name="Secka A."/>
            <person name="Antonio M."/>
            <person name="Oren A."/>
            <person name="Chaudhuri R.R."/>
            <person name="La Ragione R."/>
            <person name="Hildebrand F."/>
            <person name="Pallen M.J."/>
        </authorList>
    </citation>
    <scope>NUCLEOTIDE SEQUENCE</scope>
    <source>
        <strain evidence="7">2830</strain>
    </source>
</reference>
<dbReference type="SMART" id="SM00928">
    <property type="entry name" value="NADH_4Fe-4S"/>
    <property type="match status" value="1"/>
</dbReference>
<keyword evidence="3" id="KW-0479">Metal-binding</keyword>
<dbReference type="Gene3D" id="6.10.250.1450">
    <property type="match status" value="1"/>
</dbReference>
<dbReference type="InterPro" id="IPR017896">
    <property type="entry name" value="4Fe4S_Fe-S-bd"/>
</dbReference>
<dbReference type="PANTHER" id="PTHR43578">
    <property type="entry name" value="NADH-QUINONE OXIDOREDUCTASE SUBUNIT F"/>
    <property type="match status" value="1"/>
</dbReference>
<dbReference type="SUPFAM" id="SSF142019">
    <property type="entry name" value="Nqo1 FMN-binding domain-like"/>
    <property type="match status" value="1"/>
</dbReference>
<evidence type="ECO:0000256" key="4">
    <source>
        <dbReference type="ARBA" id="ARBA00023004"/>
    </source>
</evidence>
<dbReference type="Gene3D" id="1.20.1440.230">
    <property type="entry name" value="NADH-ubiquinone oxidoreductase 51kDa subunit, iron-sulphur binding domain"/>
    <property type="match status" value="1"/>
</dbReference>
<dbReference type="SUPFAM" id="SSF54862">
    <property type="entry name" value="4Fe-4S ferredoxins"/>
    <property type="match status" value="1"/>
</dbReference>
<feature type="domain" description="4Fe-4S ferredoxin-type" evidence="6">
    <location>
        <begin position="559"/>
        <end position="586"/>
    </location>
</feature>
<dbReference type="Pfam" id="PF12838">
    <property type="entry name" value="Fer4_7"/>
    <property type="match status" value="1"/>
</dbReference>
<keyword evidence="4" id="KW-0408">Iron</keyword>
<keyword evidence="5" id="KW-0411">Iron-sulfur</keyword>
<dbReference type="PROSITE" id="PS51379">
    <property type="entry name" value="4FE4S_FER_2"/>
    <property type="match status" value="2"/>
</dbReference>
<dbReference type="SUPFAM" id="SSF142984">
    <property type="entry name" value="Nqo1 middle domain-like"/>
    <property type="match status" value="1"/>
</dbReference>
<dbReference type="EMBL" id="DVMH01000004">
    <property type="protein sequence ID" value="HIU09750.1"/>
    <property type="molecule type" value="Genomic_DNA"/>
</dbReference>
<dbReference type="SUPFAM" id="SSF52833">
    <property type="entry name" value="Thioredoxin-like"/>
    <property type="match status" value="1"/>
</dbReference>
<dbReference type="InterPro" id="IPR011538">
    <property type="entry name" value="Nuo51_FMN-bd"/>
</dbReference>
<dbReference type="InterPro" id="IPR019575">
    <property type="entry name" value="Nuop51_4Fe4S-bd"/>
</dbReference>
<dbReference type="Pfam" id="PF01512">
    <property type="entry name" value="Complex1_51K"/>
    <property type="match status" value="1"/>
</dbReference>
<keyword evidence="2" id="KW-0004">4Fe-4S</keyword>
<dbReference type="Gene3D" id="3.10.20.600">
    <property type="match status" value="1"/>
</dbReference>
<evidence type="ECO:0000313" key="7">
    <source>
        <dbReference type="EMBL" id="HIU09750.1"/>
    </source>
</evidence>
<dbReference type="GO" id="GO:0051539">
    <property type="term" value="F:4 iron, 4 sulfur cluster binding"/>
    <property type="evidence" value="ECO:0007669"/>
    <property type="project" value="UniProtKB-KW"/>
</dbReference>
<evidence type="ECO:0000259" key="6">
    <source>
        <dbReference type="PROSITE" id="PS51379"/>
    </source>
</evidence>
<dbReference type="SUPFAM" id="SSF140490">
    <property type="entry name" value="Nqo1C-terminal domain-like"/>
    <property type="match status" value="1"/>
</dbReference>
<dbReference type="Proteomes" id="UP000824124">
    <property type="component" value="Unassembled WGS sequence"/>
</dbReference>
<organism evidence="7 8">
    <name type="scientific">Candidatus Avidehalobacter gallistercoris</name>
    <dbReference type="NCBI Taxonomy" id="2840694"/>
    <lineage>
        <taxon>Bacteria</taxon>
        <taxon>Bacillati</taxon>
        <taxon>Bacillota</taxon>
        <taxon>Clostridia</taxon>
        <taxon>Eubacteriales</taxon>
        <taxon>Peptococcaceae</taxon>
        <taxon>Peptococcaceae incertae sedis</taxon>
        <taxon>Candidatus Avidehalobacter</taxon>
    </lineage>
</organism>
<reference evidence="7" key="1">
    <citation type="submission" date="2020-10" db="EMBL/GenBank/DDBJ databases">
        <authorList>
            <person name="Gilroy R."/>
        </authorList>
    </citation>
    <scope>NUCLEOTIDE SEQUENCE</scope>
    <source>
        <strain evidence="7">2830</strain>
    </source>
</reference>
<dbReference type="InterPro" id="IPR037225">
    <property type="entry name" value="Nuo51_FMN-bd_sf"/>
</dbReference>
<dbReference type="FunFam" id="3.40.50.11540:FF:000001">
    <property type="entry name" value="NADH dehydrogenase [ubiquinone] flavoprotein 1, mitochondrial"/>
    <property type="match status" value="1"/>
</dbReference>
<name>A0A9D1KYQ1_9FIRM</name>
<evidence type="ECO:0000256" key="3">
    <source>
        <dbReference type="ARBA" id="ARBA00022723"/>
    </source>
</evidence>
<evidence type="ECO:0000256" key="2">
    <source>
        <dbReference type="ARBA" id="ARBA00022485"/>
    </source>
</evidence>
<dbReference type="FunFam" id="1.20.1440.230:FF:000001">
    <property type="entry name" value="Mitochondrial NADH dehydrogenase flavoprotein 1"/>
    <property type="match status" value="1"/>
</dbReference>
<protein>
    <submittedName>
        <fullName evidence="7">NADH-quinone oxidoreductase subunit NuoF</fullName>
    </submittedName>
</protein>
<accession>A0A9D1KYQ1</accession>
<feature type="domain" description="4Fe-4S ferredoxin-type" evidence="6">
    <location>
        <begin position="529"/>
        <end position="558"/>
    </location>
</feature>
<comment type="similarity">
    <text evidence="1">Belongs to the complex I 51 kDa subunit family.</text>
</comment>
<proteinExistence type="inferred from homology"/>
<evidence type="ECO:0000256" key="1">
    <source>
        <dbReference type="ARBA" id="ARBA00007523"/>
    </source>
</evidence>
<evidence type="ECO:0000256" key="5">
    <source>
        <dbReference type="ARBA" id="ARBA00023014"/>
    </source>
</evidence>